<dbReference type="Gene3D" id="3.40.50.300">
    <property type="entry name" value="P-loop containing nucleotide triphosphate hydrolases"/>
    <property type="match status" value="3"/>
</dbReference>
<evidence type="ECO:0000259" key="1">
    <source>
        <dbReference type="Pfam" id="PF00485"/>
    </source>
</evidence>
<evidence type="ECO:0000313" key="2">
    <source>
        <dbReference type="EMBL" id="CAH0536045.1"/>
    </source>
</evidence>
<dbReference type="Proteomes" id="UP000838748">
    <property type="component" value="Unassembled WGS sequence"/>
</dbReference>
<feature type="domain" description="Phosphoribulokinase/uridine kinase" evidence="1">
    <location>
        <begin position="46"/>
        <end position="212"/>
    </location>
</feature>
<protein>
    <recommendedName>
        <fullName evidence="1">Phosphoribulokinase/uridine kinase domain-containing protein</fullName>
    </recommendedName>
</protein>
<organism evidence="2 3">
    <name type="scientific">Vibrio marisflavi CECT 7928</name>
    <dbReference type="NCBI Taxonomy" id="634439"/>
    <lineage>
        <taxon>Bacteria</taxon>
        <taxon>Pseudomonadati</taxon>
        <taxon>Pseudomonadota</taxon>
        <taxon>Gammaproteobacteria</taxon>
        <taxon>Vibrionales</taxon>
        <taxon>Vibrionaceae</taxon>
        <taxon>Vibrio</taxon>
    </lineage>
</organism>
<dbReference type="SUPFAM" id="SSF52540">
    <property type="entry name" value="P-loop containing nucleoside triphosphate hydrolases"/>
    <property type="match status" value="1"/>
</dbReference>
<sequence>MKVVLNVSGFDTEATFPDRDIEQIHKPLIEKFSKLFEQKQQRVVVFLCAPPGSGKSTLAAYWEHLSRQLPGVQPLQALPFDGFHLPNSILDSNYVQREGEKISLRSIKGCYETFNLTELIDKLKQLRVGDPKWPFYDRNLHDPVDDMISVDKQVVVVEGNWLLLDEPVWNGLHELADFTIFVDTDPAFLEERLVNRKVRGGASIDDATKFYQCSDAKNVEKVLNHSINADLTLYMNQDGSLAINE</sequence>
<dbReference type="RefSeq" id="WP_237359554.1">
    <property type="nucleotide sequence ID" value="NZ_CAKLDM010000001.1"/>
</dbReference>
<comment type="caution">
    <text evidence="2">The sequence shown here is derived from an EMBL/GenBank/DDBJ whole genome shotgun (WGS) entry which is preliminary data.</text>
</comment>
<accession>A0ABN8DZZ2</accession>
<dbReference type="PANTHER" id="PTHR10285">
    <property type="entry name" value="URIDINE KINASE"/>
    <property type="match status" value="1"/>
</dbReference>
<dbReference type="NCBIfam" id="NF006745">
    <property type="entry name" value="PRK09270.1-4"/>
    <property type="match status" value="1"/>
</dbReference>
<proteinExistence type="predicted"/>
<reference evidence="2" key="1">
    <citation type="submission" date="2021-11" db="EMBL/GenBank/DDBJ databases">
        <authorList>
            <person name="Rodrigo-Torres L."/>
            <person name="Arahal R. D."/>
            <person name="Lucena T."/>
        </authorList>
    </citation>
    <scope>NUCLEOTIDE SEQUENCE</scope>
    <source>
        <strain evidence="2">CECT 7928</strain>
    </source>
</reference>
<gene>
    <name evidence="2" type="ORF">VMF7928_00141</name>
</gene>
<dbReference type="Pfam" id="PF00485">
    <property type="entry name" value="PRK"/>
    <property type="match status" value="1"/>
</dbReference>
<dbReference type="InterPro" id="IPR027417">
    <property type="entry name" value="P-loop_NTPase"/>
</dbReference>
<evidence type="ECO:0000313" key="3">
    <source>
        <dbReference type="Proteomes" id="UP000838748"/>
    </source>
</evidence>
<dbReference type="InterPro" id="IPR006083">
    <property type="entry name" value="PRK/URK"/>
</dbReference>
<name>A0ABN8DZZ2_9VIBR</name>
<keyword evidence="3" id="KW-1185">Reference proteome</keyword>
<dbReference type="EMBL" id="CAKLDM010000001">
    <property type="protein sequence ID" value="CAH0536045.1"/>
    <property type="molecule type" value="Genomic_DNA"/>
</dbReference>